<dbReference type="InterPro" id="IPR000717">
    <property type="entry name" value="PCI_dom"/>
</dbReference>
<dbReference type="Pfam" id="PF10602">
    <property type="entry name" value="RPN7"/>
    <property type="match status" value="1"/>
</dbReference>
<dbReference type="PROSITE" id="PS50250">
    <property type="entry name" value="PCI"/>
    <property type="match status" value="1"/>
</dbReference>
<dbReference type="KEGG" id="cme:CYME_CMC138C"/>
<evidence type="ECO:0000259" key="7">
    <source>
        <dbReference type="PROSITE" id="PS50250"/>
    </source>
</evidence>
<sequence length="552" mass="62913">MEKAERQSQQPDISEPEKDTESFPLSRIAFDLEAYALRYIWWQGSDGRCLKRGALTRLLHIATNAPREELRKEAARLGLQILTNNFSEAAGLALMAPCATKPCASGSALEVRRWGDSPPLLSPGRSGRSCAVRGESSLLDMVRQEPVDLGLYAEFKRILDEPIDVAFTCECKDAFAKYRNSLLRGLEISQQKGIDQAVRSSYNELAHFYYEHGYLDESLRYLQMMEARGMQKHELLCWILDILRIHLEKLSSRVHAQENRGPRHDFAAQYPQFDLDACHGHESTALARIPLQIDLRGDTSRIEQLAHIAETSLEEKDIAEATALQAGLALVALHNGQYRRAVKHFLAVTTAFRDSGFTDMISSDDIALHAVLCAIATLNREEILEWILQNRSFLPILDQNPISKELLNSFFNRKFPDLLRSLRALQHDLSMDLYMHSHTEGLTRLIRHRCYVAYVRPFRRIRLSRMKFELLGSDSFDASSDDSFERDLEWLLRQGCIQGQLHLEEDLLEVNSYDGHALMIASVLDEASSSWAFCEKETLRFAYSTCRMGFPP</sequence>
<dbReference type="Gene3D" id="1.25.40.570">
    <property type="match status" value="1"/>
</dbReference>
<dbReference type="Proteomes" id="UP000007014">
    <property type="component" value="Chromosome 3"/>
</dbReference>
<dbReference type="InterPro" id="IPR045135">
    <property type="entry name" value="Rpn7_N"/>
</dbReference>
<dbReference type="Pfam" id="PF01399">
    <property type="entry name" value="PCI"/>
    <property type="match status" value="1"/>
</dbReference>
<dbReference type="OrthoDB" id="422427at2759"/>
<dbReference type="GeneID" id="16992512"/>
<evidence type="ECO:0000256" key="5">
    <source>
        <dbReference type="ARBA" id="ARBA00023242"/>
    </source>
</evidence>
<gene>
    <name evidence="8" type="ORF">CYME_CMC138C</name>
</gene>
<feature type="region of interest" description="Disordered" evidence="6">
    <location>
        <begin position="1"/>
        <end position="21"/>
    </location>
</feature>
<reference evidence="8 9" key="1">
    <citation type="journal article" date="2004" name="Nature">
        <title>Genome sequence of the ultrasmall unicellular red alga Cyanidioschyzon merolae 10D.</title>
        <authorList>
            <person name="Matsuzaki M."/>
            <person name="Misumi O."/>
            <person name="Shin-i T."/>
            <person name="Maruyama S."/>
            <person name="Takahara M."/>
            <person name="Miyagishima S."/>
            <person name="Mori T."/>
            <person name="Nishida K."/>
            <person name="Yagisawa F."/>
            <person name="Nishida K."/>
            <person name="Yoshida Y."/>
            <person name="Nishimura Y."/>
            <person name="Nakao S."/>
            <person name="Kobayashi T."/>
            <person name="Momoyama Y."/>
            <person name="Higashiyama T."/>
            <person name="Minoda A."/>
            <person name="Sano M."/>
            <person name="Nomoto H."/>
            <person name="Oishi K."/>
            <person name="Hayashi H."/>
            <person name="Ohta F."/>
            <person name="Nishizaka S."/>
            <person name="Haga S."/>
            <person name="Miura S."/>
            <person name="Morishita T."/>
            <person name="Kabeya Y."/>
            <person name="Terasawa K."/>
            <person name="Suzuki Y."/>
            <person name="Ishii Y."/>
            <person name="Asakawa S."/>
            <person name="Takano H."/>
            <person name="Ohta N."/>
            <person name="Kuroiwa H."/>
            <person name="Tanaka K."/>
            <person name="Shimizu N."/>
            <person name="Sugano S."/>
            <person name="Sato N."/>
            <person name="Nozaki H."/>
            <person name="Ogasawara N."/>
            <person name="Kohara Y."/>
            <person name="Kuroiwa T."/>
        </authorList>
    </citation>
    <scope>NUCLEOTIDE SEQUENCE [LARGE SCALE GENOMIC DNA]</scope>
    <source>
        <strain evidence="8 9">10D</strain>
    </source>
</reference>
<evidence type="ECO:0000256" key="2">
    <source>
        <dbReference type="ARBA" id="ARBA00004496"/>
    </source>
</evidence>
<dbReference type="PANTHER" id="PTHR14145:SF2">
    <property type="entry name" value="COP9 SIGNALOSOME COMPLEX SUBUNIT 1"/>
    <property type="match status" value="1"/>
</dbReference>
<keyword evidence="4" id="KW-0736">Signalosome</keyword>
<dbReference type="EMBL" id="AP006485">
    <property type="protein sequence ID" value="BAM79064.1"/>
    <property type="molecule type" value="Genomic_DNA"/>
</dbReference>
<feature type="domain" description="PCI" evidence="7">
    <location>
        <begin position="322"/>
        <end position="515"/>
    </location>
</feature>
<keyword evidence="5" id="KW-0539">Nucleus</keyword>
<dbReference type="PANTHER" id="PTHR14145">
    <property type="entry name" value="26S PROTESOME SUBUNIT 6"/>
    <property type="match status" value="1"/>
</dbReference>
<evidence type="ECO:0000256" key="6">
    <source>
        <dbReference type="SAM" id="MobiDB-lite"/>
    </source>
</evidence>
<evidence type="ECO:0000256" key="3">
    <source>
        <dbReference type="ARBA" id="ARBA00022490"/>
    </source>
</evidence>
<dbReference type="InterPro" id="IPR019585">
    <property type="entry name" value="Rpn7/CSN1"/>
</dbReference>
<name>M1V6M2_CYAM1</name>
<organism evidence="8 9">
    <name type="scientific">Cyanidioschyzon merolae (strain NIES-3377 / 10D)</name>
    <name type="common">Unicellular red alga</name>
    <dbReference type="NCBI Taxonomy" id="280699"/>
    <lineage>
        <taxon>Eukaryota</taxon>
        <taxon>Rhodophyta</taxon>
        <taxon>Bangiophyceae</taxon>
        <taxon>Cyanidiales</taxon>
        <taxon>Cyanidiaceae</taxon>
        <taxon>Cyanidioschyzon</taxon>
    </lineage>
</organism>
<dbReference type="eggNOG" id="KOG0686">
    <property type="taxonomic scope" value="Eukaryota"/>
</dbReference>
<comment type="subcellular location">
    <subcellularLocation>
        <location evidence="2">Cytoplasm</location>
    </subcellularLocation>
    <subcellularLocation>
        <location evidence="1">Nucleus</location>
    </subcellularLocation>
</comment>
<accession>M1V6M2</accession>
<dbReference type="GO" id="GO:0005737">
    <property type="term" value="C:cytoplasm"/>
    <property type="evidence" value="ECO:0007669"/>
    <property type="project" value="UniProtKB-SubCell"/>
</dbReference>
<protein>
    <submittedName>
        <fullName evidence="8">Similar to FUSCA protein FUS6</fullName>
    </submittedName>
</protein>
<keyword evidence="3" id="KW-0963">Cytoplasm</keyword>
<dbReference type="Gramene" id="CMC138CT">
    <property type="protein sequence ID" value="CMC138CT"/>
    <property type="gene ID" value="CMC138C"/>
</dbReference>
<dbReference type="HOGENOM" id="CLU_493796_0_0_1"/>
<dbReference type="AlphaFoldDB" id="M1V6M2"/>
<dbReference type="GO" id="GO:0008180">
    <property type="term" value="C:COP9 signalosome"/>
    <property type="evidence" value="ECO:0007669"/>
    <property type="project" value="UniProtKB-KW"/>
</dbReference>
<dbReference type="STRING" id="280699.M1V6M2"/>
<evidence type="ECO:0000256" key="4">
    <source>
        <dbReference type="ARBA" id="ARBA00022790"/>
    </source>
</evidence>
<evidence type="ECO:0000313" key="9">
    <source>
        <dbReference type="Proteomes" id="UP000007014"/>
    </source>
</evidence>
<keyword evidence="9" id="KW-1185">Reference proteome</keyword>
<dbReference type="RefSeq" id="XP_005535350.1">
    <property type="nucleotide sequence ID" value="XM_005535293.1"/>
</dbReference>
<evidence type="ECO:0000256" key="1">
    <source>
        <dbReference type="ARBA" id="ARBA00004123"/>
    </source>
</evidence>
<evidence type="ECO:0000313" key="8">
    <source>
        <dbReference type="EMBL" id="BAM79064.1"/>
    </source>
</evidence>
<reference evidence="8 9" key="2">
    <citation type="journal article" date="2007" name="BMC Biol.">
        <title>A 100%-complete sequence reveals unusually simple genomic features in the hot-spring red alga Cyanidioschyzon merolae.</title>
        <authorList>
            <person name="Nozaki H."/>
            <person name="Takano H."/>
            <person name="Misumi O."/>
            <person name="Terasawa K."/>
            <person name="Matsuzaki M."/>
            <person name="Maruyama S."/>
            <person name="Nishida K."/>
            <person name="Yagisawa F."/>
            <person name="Yoshida Y."/>
            <person name="Fujiwara T."/>
            <person name="Takio S."/>
            <person name="Tamura K."/>
            <person name="Chung S.J."/>
            <person name="Nakamura S."/>
            <person name="Kuroiwa H."/>
            <person name="Tanaka K."/>
            <person name="Sato N."/>
            <person name="Kuroiwa T."/>
        </authorList>
    </citation>
    <scope>NUCLEOTIDE SEQUENCE [LARGE SCALE GENOMIC DNA]</scope>
    <source>
        <strain evidence="8 9">10D</strain>
    </source>
</reference>
<proteinExistence type="predicted"/>